<dbReference type="EMBL" id="JELX01001046">
    <property type="protein sequence ID" value="KYF60163.1"/>
    <property type="molecule type" value="Genomic_DNA"/>
</dbReference>
<dbReference type="Proteomes" id="UP000075604">
    <property type="component" value="Unassembled WGS sequence"/>
</dbReference>
<protein>
    <submittedName>
        <fullName evidence="1">Uncharacterized protein</fullName>
    </submittedName>
</protein>
<reference evidence="1 2" key="1">
    <citation type="submission" date="2014-02" db="EMBL/GenBank/DDBJ databases">
        <title>The small core and large imbalanced accessory genome model reveals a collaborative survival strategy of Sorangium cellulosum strains in nature.</title>
        <authorList>
            <person name="Han K."/>
            <person name="Peng R."/>
            <person name="Blom J."/>
            <person name="Li Y.-Z."/>
        </authorList>
    </citation>
    <scope>NUCLEOTIDE SEQUENCE [LARGE SCALE GENOMIC DNA]</scope>
    <source>
        <strain evidence="1 2">So0157-18</strain>
    </source>
</reference>
<evidence type="ECO:0000313" key="2">
    <source>
        <dbReference type="Proteomes" id="UP000075604"/>
    </source>
</evidence>
<gene>
    <name evidence="1" type="ORF">BE04_33870</name>
</gene>
<evidence type="ECO:0000313" key="1">
    <source>
        <dbReference type="EMBL" id="KYF60163.1"/>
    </source>
</evidence>
<organism evidence="1 2">
    <name type="scientific">Sorangium cellulosum</name>
    <name type="common">Polyangium cellulosum</name>
    <dbReference type="NCBI Taxonomy" id="56"/>
    <lineage>
        <taxon>Bacteria</taxon>
        <taxon>Pseudomonadati</taxon>
        <taxon>Myxococcota</taxon>
        <taxon>Polyangia</taxon>
        <taxon>Polyangiales</taxon>
        <taxon>Polyangiaceae</taxon>
        <taxon>Sorangium</taxon>
    </lineage>
</organism>
<sequence length="301" mass="32505">MSKARRHSDRPIRLADNARRRLSPHAVEVFQALDLRRDPEHTTSPDALRALLEARGLPAYEAALELEGLAGGTPLPPDKRLGVFASLKALEGGRPLGPEKLPRAAGEVLLPVVAKVYPSVWIGEGGTVYLVDTEAAGVAPAFDGPAQYLEALAIELETEPWPPEPERLQWHHISVAGLVGAAVAEVFYAPPFAPASGAHGAAWLREHLHIVEQNTPDFFVGTRVTTTDADEAVAALEAALSTNLEVRWSGPQRRPRAGQRPVLSFTFAMGQSAPDREAAVWGAPGDYRIASRNVGEPWPFR</sequence>
<dbReference type="AlphaFoldDB" id="A0A150PX99"/>
<name>A0A150PX99_SORCE</name>
<comment type="caution">
    <text evidence="1">The sequence shown here is derived from an EMBL/GenBank/DDBJ whole genome shotgun (WGS) entry which is preliminary data.</text>
</comment>
<accession>A0A150PX99</accession>
<proteinExistence type="predicted"/>